<feature type="compositionally biased region" description="Basic and acidic residues" evidence="1">
    <location>
        <begin position="1"/>
        <end position="11"/>
    </location>
</feature>
<evidence type="ECO:0008006" key="4">
    <source>
        <dbReference type="Google" id="ProtNLM"/>
    </source>
</evidence>
<name>A0ABV3GJI1_MICGL</name>
<organism evidence="2 3">
    <name type="scientific">Microtetraspora glauca</name>
    <dbReference type="NCBI Taxonomy" id="1996"/>
    <lineage>
        <taxon>Bacteria</taxon>
        <taxon>Bacillati</taxon>
        <taxon>Actinomycetota</taxon>
        <taxon>Actinomycetes</taxon>
        <taxon>Streptosporangiales</taxon>
        <taxon>Streptosporangiaceae</taxon>
        <taxon>Microtetraspora</taxon>
    </lineage>
</organism>
<proteinExistence type="predicted"/>
<reference evidence="2 3" key="1">
    <citation type="submission" date="2024-06" db="EMBL/GenBank/DDBJ databases">
        <title>The Natural Products Discovery Center: Release of the First 8490 Sequenced Strains for Exploring Actinobacteria Biosynthetic Diversity.</title>
        <authorList>
            <person name="Kalkreuter E."/>
            <person name="Kautsar S.A."/>
            <person name="Yang D."/>
            <person name="Bader C.D."/>
            <person name="Teijaro C.N."/>
            <person name="Fluegel L."/>
            <person name="Davis C.M."/>
            <person name="Simpson J.R."/>
            <person name="Lauterbach L."/>
            <person name="Steele A.D."/>
            <person name="Gui C."/>
            <person name="Meng S."/>
            <person name="Li G."/>
            <person name="Viehrig K."/>
            <person name="Ye F."/>
            <person name="Su P."/>
            <person name="Kiefer A.F."/>
            <person name="Nichols A."/>
            <person name="Cepeda A.J."/>
            <person name="Yan W."/>
            <person name="Fan B."/>
            <person name="Jiang Y."/>
            <person name="Adhikari A."/>
            <person name="Zheng C.-J."/>
            <person name="Schuster L."/>
            <person name="Cowan T.M."/>
            <person name="Smanski M.J."/>
            <person name="Chevrette M.G."/>
            <person name="De Carvalho L.P.S."/>
            <person name="Shen B."/>
        </authorList>
    </citation>
    <scope>NUCLEOTIDE SEQUENCE [LARGE SCALE GENOMIC DNA]</scope>
    <source>
        <strain evidence="2 3">NPDC050100</strain>
    </source>
</reference>
<dbReference type="Proteomes" id="UP001551675">
    <property type="component" value="Unassembled WGS sequence"/>
</dbReference>
<dbReference type="EMBL" id="JBFALK010000013">
    <property type="protein sequence ID" value="MEV0971596.1"/>
    <property type="molecule type" value="Genomic_DNA"/>
</dbReference>
<evidence type="ECO:0000256" key="1">
    <source>
        <dbReference type="SAM" id="MobiDB-lite"/>
    </source>
</evidence>
<dbReference type="RefSeq" id="WP_358136003.1">
    <property type="nucleotide sequence ID" value="NZ_JBFALK010000013.1"/>
</dbReference>
<keyword evidence="3" id="KW-1185">Reference proteome</keyword>
<gene>
    <name evidence="2" type="ORF">AB0I59_23520</name>
</gene>
<evidence type="ECO:0000313" key="3">
    <source>
        <dbReference type="Proteomes" id="UP001551675"/>
    </source>
</evidence>
<comment type="caution">
    <text evidence="2">The sequence shown here is derived from an EMBL/GenBank/DDBJ whole genome shotgun (WGS) entry which is preliminary data.</text>
</comment>
<evidence type="ECO:0000313" key="2">
    <source>
        <dbReference type="EMBL" id="MEV0971596.1"/>
    </source>
</evidence>
<protein>
    <recommendedName>
        <fullName evidence="4">VWA domain-containing protein</fullName>
    </recommendedName>
</protein>
<feature type="compositionally biased region" description="Polar residues" evidence="1">
    <location>
        <begin position="15"/>
        <end position="30"/>
    </location>
</feature>
<sequence length="245" mass="26735">MVGLPKDRPELDGSPTGSEITETNGPQPQHVTRHVFLEDSATAEESMVIDGRGIDGSATIRVFRSGVDGRTASADVDTNGLLLDRIGGRASQKEYRELRAAQGLLRRLNQFGQNWRDPEVLSAGARDERGVDCIAHNDAGQSFMIQVTTVERVAWAVLARQPSLERIRTQAEAVEEIRDAIGAKRTRADRSVILVLDATDSVGGALQPVVNAFREQYGEWAVGIGFQQIWVVGPTVDLVHRLDSP</sequence>
<accession>A0ABV3GJI1</accession>
<feature type="region of interest" description="Disordered" evidence="1">
    <location>
        <begin position="1"/>
        <end position="30"/>
    </location>
</feature>